<feature type="domain" description="N-acetyltransferase" evidence="3">
    <location>
        <begin position="3"/>
        <end position="158"/>
    </location>
</feature>
<keyword evidence="1 4" id="KW-0808">Transferase</keyword>
<dbReference type="AlphaFoldDB" id="A0A2S8H618"/>
<dbReference type="PANTHER" id="PTHR43877">
    <property type="entry name" value="AMINOALKYLPHOSPHONATE N-ACETYLTRANSFERASE-RELATED-RELATED"/>
    <property type="match status" value="1"/>
</dbReference>
<evidence type="ECO:0000259" key="3">
    <source>
        <dbReference type="PROSITE" id="PS51186"/>
    </source>
</evidence>
<dbReference type="InterPro" id="IPR016181">
    <property type="entry name" value="Acyl_CoA_acyltransferase"/>
</dbReference>
<sequence length="158" mass="17746">MSVTLAPMDNADFVTFAERAVAEYGQGMVASGEWGREEASQKSRNVFEQLLPQGRLTENNQLWVIKDEDRRIGELWIALRHAGTRLSAFILDIYIEPGERRRGYARQSMLAAESWARQAGCEEVRLHVFGRNEAARGLYEQLGYGIASLTMAKPLPSA</sequence>
<dbReference type="CDD" id="cd04301">
    <property type="entry name" value="NAT_SF"/>
    <property type="match status" value="1"/>
</dbReference>
<evidence type="ECO:0000313" key="5">
    <source>
        <dbReference type="Proteomes" id="UP000239687"/>
    </source>
</evidence>
<dbReference type="Proteomes" id="UP000239687">
    <property type="component" value="Unassembled WGS sequence"/>
</dbReference>
<comment type="caution">
    <text evidence="4">The sequence shown here is derived from an EMBL/GenBank/DDBJ whole genome shotgun (WGS) entry which is preliminary data.</text>
</comment>
<organism evidence="4 5">
    <name type="scientific">Pseudomonas frederiksbergensis</name>
    <dbReference type="NCBI Taxonomy" id="104087"/>
    <lineage>
        <taxon>Bacteria</taxon>
        <taxon>Pseudomonadati</taxon>
        <taxon>Pseudomonadota</taxon>
        <taxon>Gammaproteobacteria</taxon>
        <taxon>Pseudomonadales</taxon>
        <taxon>Pseudomonadaceae</taxon>
        <taxon>Pseudomonas</taxon>
    </lineage>
</organism>
<dbReference type="PROSITE" id="PS51186">
    <property type="entry name" value="GNAT"/>
    <property type="match status" value="1"/>
</dbReference>
<dbReference type="PANTHER" id="PTHR43877:SF1">
    <property type="entry name" value="ACETYLTRANSFERASE"/>
    <property type="match status" value="1"/>
</dbReference>
<evidence type="ECO:0000256" key="1">
    <source>
        <dbReference type="ARBA" id="ARBA00022679"/>
    </source>
</evidence>
<keyword evidence="2" id="KW-0012">Acyltransferase</keyword>
<dbReference type="GO" id="GO:0016747">
    <property type="term" value="F:acyltransferase activity, transferring groups other than amino-acyl groups"/>
    <property type="evidence" value="ECO:0007669"/>
    <property type="project" value="InterPro"/>
</dbReference>
<name>A0A2S8H618_9PSED</name>
<dbReference type="SUPFAM" id="SSF55729">
    <property type="entry name" value="Acyl-CoA N-acyltransferases (Nat)"/>
    <property type="match status" value="1"/>
</dbReference>
<reference evidence="4 5" key="1">
    <citation type="submission" date="2018-02" db="EMBL/GenBank/DDBJ databases">
        <title>Draft genome sequencing of Pseudomonas frederiksbergensis 11-D3.</title>
        <authorList>
            <person name="Zheng B.-X."/>
        </authorList>
    </citation>
    <scope>NUCLEOTIDE SEQUENCE [LARGE SCALE GENOMIC DNA]</scope>
    <source>
        <strain evidence="4 5">11-D3</strain>
    </source>
</reference>
<dbReference type="RefSeq" id="WP_105348369.1">
    <property type="nucleotide sequence ID" value="NZ_PUIN01000021.1"/>
</dbReference>
<accession>A0A2S8H618</accession>
<protein>
    <submittedName>
        <fullName evidence="4">GNAT family N-acetyltransferase</fullName>
    </submittedName>
</protein>
<proteinExistence type="predicted"/>
<dbReference type="Pfam" id="PF00583">
    <property type="entry name" value="Acetyltransf_1"/>
    <property type="match status" value="1"/>
</dbReference>
<dbReference type="InterPro" id="IPR000182">
    <property type="entry name" value="GNAT_dom"/>
</dbReference>
<dbReference type="Gene3D" id="3.40.630.30">
    <property type="match status" value="1"/>
</dbReference>
<evidence type="ECO:0000313" key="4">
    <source>
        <dbReference type="EMBL" id="PQO97496.1"/>
    </source>
</evidence>
<dbReference type="InterPro" id="IPR050832">
    <property type="entry name" value="Bact_Acetyltransf"/>
</dbReference>
<evidence type="ECO:0000256" key="2">
    <source>
        <dbReference type="ARBA" id="ARBA00023315"/>
    </source>
</evidence>
<dbReference type="EMBL" id="PUIN01000021">
    <property type="protein sequence ID" value="PQO97496.1"/>
    <property type="molecule type" value="Genomic_DNA"/>
</dbReference>
<gene>
    <name evidence="4" type="ORF">C5612_29010</name>
</gene>